<evidence type="ECO:0000313" key="3">
    <source>
        <dbReference type="Proteomes" id="UP000008867"/>
    </source>
</evidence>
<dbReference type="AlphaFoldDB" id="E7A2Z0"/>
<gene>
    <name evidence="2" type="ORF">sr14501</name>
</gene>
<sequence>MIKQAAPQHPHGLTKLQHRLLYESDSETSFDFSFSSPSSVGSASEYSDVGYQSSTRSRTHSSGLSRHGGTHGRGSSRSGSISSVLGSSIAIQRVLMGSNPSTRTSAQSQRQSVRAIASAFEAASATGTMRAPPRKIGSQLGRVDEQSAPSRHAQAPSLPASQSSSSSLSSRSQASSISATAPARLKISKQPFQGPLSAPVTTATQPSQRATSPAPVEPHFVFPPRTPTSNQWHFDDSRARVRSFISLDGQPDDDEPAFDIVPSPSRKRSVALPAGVAALAQHAHDTPRASLSRSPSTLDSPPLPSSRSTASRDSLDSSYSLDSLSGHPFSLQLTGEDDLDLRASPAASIHEAHGVDQGVATSGGAGGGVDFITPPAHADAEARQRWQPTALAVDAAVASARARARGSTLQPLLLSTSRPSSSSSSTTTVTSRAPPAAASMRVNDDMCFPLPPFTGKTNATPMPKGADSQPALQPRDLTLPARTPNTPDTAAVSDLKRQAAELLASIRSLSDEIDSAIPLTHRLPGSAYKAASANGRSSSASTSSGASTTSFVAVDETYSDVWRLMDSWFWASFEVGPPPASA</sequence>
<evidence type="ECO:0000256" key="1">
    <source>
        <dbReference type="SAM" id="MobiDB-lite"/>
    </source>
</evidence>
<feature type="region of interest" description="Disordered" evidence="1">
    <location>
        <begin position="413"/>
        <end position="437"/>
    </location>
</feature>
<organism evidence="2 3">
    <name type="scientific">Sporisorium reilianum (strain SRZ2)</name>
    <name type="common">Maize head smut fungus</name>
    <dbReference type="NCBI Taxonomy" id="999809"/>
    <lineage>
        <taxon>Eukaryota</taxon>
        <taxon>Fungi</taxon>
        <taxon>Dikarya</taxon>
        <taxon>Basidiomycota</taxon>
        <taxon>Ustilaginomycotina</taxon>
        <taxon>Ustilaginomycetes</taxon>
        <taxon>Ustilaginales</taxon>
        <taxon>Ustilaginaceae</taxon>
        <taxon>Sporisorium</taxon>
    </lineage>
</organism>
<dbReference type="EMBL" id="FQ311474">
    <property type="protein sequence ID" value="CBQ73913.1"/>
    <property type="molecule type" value="Genomic_DNA"/>
</dbReference>
<feature type="region of interest" description="Disordered" evidence="1">
    <location>
        <begin position="247"/>
        <end position="266"/>
    </location>
</feature>
<dbReference type="Proteomes" id="UP000008867">
    <property type="component" value="Chromosome 9"/>
</dbReference>
<dbReference type="HOGENOM" id="CLU_460127_0_0_1"/>
<dbReference type="eggNOG" id="ENOG502RDCV">
    <property type="taxonomic scope" value="Eukaryota"/>
</dbReference>
<feature type="region of interest" description="Disordered" evidence="1">
    <location>
        <begin position="29"/>
        <end position="82"/>
    </location>
</feature>
<accession>E7A2Z0</accession>
<proteinExistence type="predicted"/>
<feature type="compositionally biased region" description="Low complexity" evidence="1">
    <location>
        <begin position="290"/>
        <end position="319"/>
    </location>
</feature>
<name>E7A2Z0_SPORE</name>
<feature type="compositionally biased region" description="Low complexity" evidence="1">
    <location>
        <begin position="153"/>
        <end position="179"/>
    </location>
</feature>
<protein>
    <submittedName>
        <fullName evidence="2">Uncharacterized protein</fullName>
    </submittedName>
</protein>
<feature type="region of interest" description="Disordered" evidence="1">
    <location>
        <begin position="279"/>
        <end position="319"/>
    </location>
</feature>
<dbReference type="VEuPathDB" id="FungiDB:sr14501"/>
<keyword evidence="3" id="KW-1185">Reference proteome</keyword>
<reference evidence="2 3" key="1">
    <citation type="journal article" date="2010" name="Science">
        <title>Pathogenicity determinants in smut fungi revealed by genome comparison.</title>
        <authorList>
            <person name="Schirawski J."/>
            <person name="Mannhaupt G."/>
            <person name="Muench K."/>
            <person name="Brefort T."/>
            <person name="Schipper K."/>
            <person name="Doehlemann G."/>
            <person name="Di Stasio M."/>
            <person name="Roessel N."/>
            <person name="Mendoza-Mendoza A."/>
            <person name="Pester D."/>
            <person name="Mueller O."/>
            <person name="Winterberg B."/>
            <person name="Meyer E."/>
            <person name="Ghareeb H."/>
            <person name="Wollenberg T."/>
            <person name="Muensterkoetter M."/>
            <person name="Wong P."/>
            <person name="Walter M."/>
            <person name="Stukenbrock E."/>
            <person name="Gueldener U."/>
            <person name="Kahmann R."/>
        </authorList>
    </citation>
    <scope>NUCLEOTIDE SEQUENCE [LARGE SCALE GENOMIC DNA]</scope>
    <source>
        <strain evidence="3">SRZ2</strain>
    </source>
</reference>
<feature type="region of interest" description="Disordered" evidence="1">
    <location>
        <begin position="455"/>
        <end position="489"/>
    </location>
</feature>
<feature type="region of interest" description="Disordered" evidence="1">
    <location>
        <begin position="122"/>
        <end position="220"/>
    </location>
</feature>
<dbReference type="OrthoDB" id="2552507at2759"/>
<evidence type="ECO:0000313" key="2">
    <source>
        <dbReference type="EMBL" id="CBQ73913.1"/>
    </source>
</evidence>
<feature type="compositionally biased region" description="Polar residues" evidence="1">
    <location>
        <begin position="199"/>
        <end position="211"/>
    </location>
</feature>